<evidence type="ECO:0000313" key="10">
    <source>
        <dbReference type="Proteomes" id="UP000256869"/>
    </source>
</evidence>
<evidence type="ECO:0000256" key="7">
    <source>
        <dbReference type="SAM" id="Phobius"/>
    </source>
</evidence>
<feature type="transmembrane region" description="Helical" evidence="7">
    <location>
        <begin position="184"/>
        <end position="204"/>
    </location>
</feature>
<comment type="caution">
    <text evidence="9">The sequence shown here is derived from an EMBL/GenBank/DDBJ whole genome shotgun (WGS) entry which is preliminary data.</text>
</comment>
<organism evidence="9 10">
    <name type="scientific">Cohnella lupini</name>
    <dbReference type="NCBI Taxonomy" id="1294267"/>
    <lineage>
        <taxon>Bacteria</taxon>
        <taxon>Bacillati</taxon>
        <taxon>Bacillota</taxon>
        <taxon>Bacilli</taxon>
        <taxon>Bacillales</taxon>
        <taxon>Paenibacillaceae</taxon>
        <taxon>Cohnella</taxon>
    </lineage>
</organism>
<dbReference type="PANTHER" id="PTHR33406">
    <property type="entry name" value="MEMBRANE PROTEIN MJ1562-RELATED"/>
    <property type="match status" value="1"/>
</dbReference>
<dbReference type="InterPro" id="IPR004869">
    <property type="entry name" value="MMPL_dom"/>
</dbReference>
<evidence type="ECO:0000256" key="4">
    <source>
        <dbReference type="ARBA" id="ARBA00022989"/>
    </source>
</evidence>
<evidence type="ECO:0000256" key="2">
    <source>
        <dbReference type="ARBA" id="ARBA00022475"/>
    </source>
</evidence>
<sequence>MHGLLRGWGKALYKIRWVVVALWIVIALFGGFAFSKLTPLLSGGGWDVPGSQSLAAGKLLATEFDGRSESSMTLVLKDPQHAVGSAEYKDNLGKIVDRLKTEEGVSGVFSVLDASEGIGSGLVGKDPNLSIAFVDMDVKLDFIINKVPDYQERVVEQAESLGVEAYLVGGAAFFGESSVQSQEGLAKAEIIVFPLIIIILLLVFRSVMATITPLMVTIASVLVAMGIVYLVASEVELSVFVTNSAMMLGLGVGIDYSLFMVSRFKAELENKGKTKQEAIMTTLQTAGHTVFFSALTVIAALSALFIVPIDAIRAIAFGGIAVVFVAGLASLTLLPAVLVILGARINKGSIPFLRPRERTGISGWKKWTKAIMRRPAVFLVLTLIALGVFASPALDMKLDAPDIRTLPADTAVRQGFELMQESFGIGSSSQISIVLRNEGSDLSEPAALESIAALQAELGKQEHVSSVSSVASFFPGMGSDIVSGLLNGGGGSLPADVGFMVNRYVSADRHSAVLEVQLDQLGSSEAGREALNVLRNTVLPGVALPEGTVYSIGGDAMNGIETSEAISDSLLPALGIMLVLIFFILVLTFRSILLPLKAIILNLFSVAATCGILVFVFALGHGSEIFNVESNGYIIHFVPILLLALLFGLSTDYEVFLVSRVKEEHDRTGAHEESIAEGMEKTGPLITGAAILMIAVFAGFAFSGVLPIQMLGFGMAVAIALDSTVIRMLLVPVTMKLLGKASWWFPGRKRPEPEPSNPPKRSDKPLPLANK</sequence>
<keyword evidence="3 7" id="KW-0812">Transmembrane</keyword>
<reference evidence="9 10" key="1">
    <citation type="submission" date="2018-07" db="EMBL/GenBank/DDBJ databases">
        <title>Genomic Encyclopedia of Type Strains, Phase III (KMG-III): the genomes of soil and plant-associated and newly described type strains.</title>
        <authorList>
            <person name="Whitman W."/>
        </authorList>
    </citation>
    <scope>NUCLEOTIDE SEQUENCE [LARGE SCALE GENOMIC DNA]</scope>
    <source>
        <strain evidence="9 10">CECT 8236</strain>
    </source>
</reference>
<evidence type="ECO:0000313" key="9">
    <source>
        <dbReference type="EMBL" id="RED64614.1"/>
    </source>
</evidence>
<keyword evidence="5 7" id="KW-0472">Membrane</keyword>
<dbReference type="PANTHER" id="PTHR33406:SF13">
    <property type="entry name" value="MEMBRANE PROTEIN YDFJ"/>
    <property type="match status" value="1"/>
</dbReference>
<dbReference type="InterPro" id="IPR050545">
    <property type="entry name" value="Mycobact_MmpL"/>
</dbReference>
<dbReference type="PROSITE" id="PS50156">
    <property type="entry name" value="SSD"/>
    <property type="match status" value="2"/>
</dbReference>
<keyword evidence="4 7" id="KW-1133">Transmembrane helix</keyword>
<feature type="transmembrane region" description="Helical" evidence="7">
    <location>
        <begin position="244"/>
        <end position="264"/>
    </location>
</feature>
<feature type="transmembrane region" description="Helical" evidence="7">
    <location>
        <begin position="315"/>
        <end position="341"/>
    </location>
</feature>
<feature type="transmembrane region" description="Helical" evidence="7">
    <location>
        <begin position="570"/>
        <end position="587"/>
    </location>
</feature>
<evidence type="ECO:0000259" key="8">
    <source>
        <dbReference type="PROSITE" id="PS50156"/>
    </source>
</evidence>
<dbReference type="AlphaFoldDB" id="A0A3D9IS79"/>
<feature type="transmembrane region" description="Helical" evidence="7">
    <location>
        <begin position="711"/>
        <end position="730"/>
    </location>
</feature>
<dbReference type="SUPFAM" id="SSF82866">
    <property type="entry name" value="Multidrug efflux transporter AcrB transmembrane domain"/>
    <property type="match status" value="2"/>
</dbReference>
<dbReference type="EMBL" id="QRDY01000002">
    <property type="protein sequence ID" value="RED64614.1"/>
    <property type="molecule type" value="Genomic_DNA"/>
</dbReference>
<keyword evidence="10" id="KW-1185">Reference proteome</keyword>
<dbReference type="GO" id="GO:0005886">
    <property type="term" value="C:plasma membrane"/>
    <property type="evidence" value="ECO:0007669"/>
    <property type="project" value="UniProtKB-SubCell"/>
</dbReference>
<proteinExistence type="predicted"/>
<evidence type="ECO:0000256" key="6">
    <source>
        <dbReference type="SAM" id="MobiDB-lite"/>
    </source>
</evidence>
<feature type="domain" description="SSD" evidence="8">
    <location>
        <begin position="594"/>
        <end position="736"/>
    </location>
</feature>
<dbReference type="InterPro" id="IPR000731">
    <property type="entry name" value="SSD"/>
</dbReference>
<dbReference type="RefSeq" id="WP_181907248.1">
    <property type="nucleotide sequence ID" value="NZ_QRDY01000002.1"/>
</dbReference>
<feature type="domain" description="SSD" evidence="8">
    <location>
        <begin position="211"/>
        <end position="340"/>
    </location>
</feature>
<keyword evidence="2" id="KW-1003">Cell membrane</keyword>
<protein>
    <submittedName>
        <fullName evidence="9">RND superfamily putative drug exporter</fullName>
    </submittedName>
</protein>
<feature type="region of interest" description="Disordered" evidence="6">
    <location>
        <begin position="748"/>
        <end position="771"/>
    </location>
</feature>
<evidence type="ECO:0000256" key="1">
    <source>
        <dbReference type="ARBA" id="ARBA00004651"/>
    </source>
</evidence>
<feature type="transmembrane region" description="Helical" evidence="7">
    <location>
        <begin position="685"/>
        <end position="705"/>
    </location>
</feature>
<feature type="transmembrane region" description="Helical" evidence="7">
    <location>
        <begin position="632"/>
        <end position="650"/>
    </location>
</feature>
<dbReference type="Proteomes" id="UP000256869">
    <property type="component" value="Unassembled WGS sequence"/>
</dbReference>
<gene>
    <name evidence="9" type="ORF">DFP95_10231</name>
</gene>
<feature type="transmembrane region" description="Helical" evidence="7">
    <location>
        <begin position="12"/>
        <end position="34"/>
    </location>
</feature>
<feature type="transmembrane region" description="Helical" evidence="7">
    <location>
        <begin position="211"/>
        <end position="232"/>
    </location>
</feature>
<evidence type="ECO:0000256" key="3">
    <source>
        <dbReference type="ARBA" id="ARBA00022692"/>
    </source>
</evidence>
<accession>A0A3D9IS79</accession>
<name>A0A3D9IS79_9BACL</name>
<dbReference type="Pfam" id="PF03176">
    <property type="entry name" value="MMPL"/>
    <property type="match status" value="2"/>
</dbReference>
<dbReference type="Gene3D" id="1.20.1640.10">
    <property type="entry name" value="Multidrug efflux transporter AcrB transmembrane domain"/>
    <property type="match status" value="2"/>
</dbReference>
<feature type="transmembrane region" description="Helical" evidence="7">
    <location>
        <begin position="376"/>
        <end position="394"/>
    </location>
</feature>
<feature type="transmembrane region" description="Helical" evidence="7">
    <location>
        <begin position="599"/>
        <end position="620"/>
    </location>
</feature>
<comment type="subcellular location">
    <subcellularLocation>
        <location evidence="1">Cell membrane</location>
        <topology evidence="1">Multi-pass membrane protein</topology>
    </subcellularLocation>
</comment>
<evidence type="ECO:0000256" key="5">
    <source>
        <dbReference type="ARBA" id="ARBA00023136"/>
    </source>
</evidence>
<feature type="transmembrane region" description="Helical" evidence="7">
    <location>
        <begin position="285"/>
        <end position="309"/>
    </location>
</feature>